<feature type="region of interest" description="Disordered" evidence="2">
    <location>
        <begin position="123"/>
        <end position="170"/>
    </location>
</feature>
<name>A0A9P8TR84_WICPI</name>
<feature type="compositionally biased region" description="Low complexity" evidence="2">
    <location>
        <begin position="56"/>
        <end position="74"/>
    </location>
</feature>
<comment type="caution">
    <text evidence="4">The sequence shown here is derived from an EMBL/GenBank/DDBJ whole genome shotgun (WGS) entry which is preliminary data.</text>
</comment>
<feature type="compositionally biased region" description="Basic and acidic residues" evidence="2">
    <location>
        <begin position="92"/>
        <end position="101"/>
    </location>
</feature>
<evidence type="ECO:0000259" key="3">
    <source>
        <dbReference type="Pfam" id="PF10297"/>
    </source>
</evidence>
<feature type="domain" description="Hap4 transcription factor heteromerisation" evidence="3">
    <location>
        <begin position="40"/>
        <end position="55"/>
    </location>
</feature>
<reference evidence="4" key="2">
    <citation type="submission" date="2021-01" db="EMBL/GenBank/DDBJ databases">
        <authorList>
            <person name="Schikora-Tamarit M.A."/>
        </authorList>
    </citation>
    <scope>NUCLEOTIDE SEQUENCE</scope>
    <source>
        <strain evidence="4">CBS2887</strain>
    </source>
</reference>
<feature type="region of interest" description="Disordered" evidence="2">
    <location>
        <begin position="41"/>
        <end position="101"/>
    </location>
</feature>
<protein>
    <recommendedName>
        <fullName evidence="3">Hap4 transcription factor heteromerisation domain-containing protein</fullName>
    </recommendedName>
</protein>
<accession>A0A9P8TR84</accession>
<feature type="compositionally biased region" description="Low complexity" evidence="2">
    <location>
        <begin position="125"/>
        <end position="154"/>
    </location>
</feature>
<dbReference type="InterPro" id="IPR018287">
    <property type="entry name" value="Hap4_TF_heteromerisation"/>
</dbReference>
<feature type="compositionally biased region" description="Basic residues" evidence="2">
    <location>
        <begin position="82"/>
        <end position="91"/>
    </location>
</feature>
<dbReference type="GO" id="GO:0006355">
    <property type="term" value="P:regulation of DNA-templated transcription"/>
    <property type="evidence" value="ECO:0007669"/>
    <property type="project" value="InterPro"/>
</dbReference>
<organism evidence="4 5">
    <name type="scientific">Wickerhamomyces pijperi</name>
    <name type="common">Yeast</name>
    <name type="synonym">Pichia pijperi</name>
    <dbReference type="NCBI Taxonomy" id="599730"/>
    <lineage>
        <taxon>Eukaryota</taxon>
        <taxon>Fungi</taxon>
        <taxon>Dikarya</taxon>
        <taxon>Ascomycota</taxon>
        <taxon>Saccharomycotina</taxon>
        <taxon>Saccharomycetes</taxon>
        <taxon>Phaffomycetales</taxon>
        <taxon>Wickerhamomycetaceae</taxon>
        <taxon>Wickerhamomyces</taxon>
    </lineage>
</organism>
<dbReference type="Pfam" id="PF10297">
    <property type="entry name" value="Hap4_Hap_bind"/>
    <property type="match status" value="1"/>
</dbReference>
<keyword evidence="1" id="KW-0539">Nucleus</keyword>
<proteinExistence type="predicted"/>
<reference evidence="4" key="1">
    <citation type="journal article" date="2021" name="Open Biol.">
        <title>Shared evolutionary footprints suggest mitochondrial oxidative damage underlies multiple complex I losses in fungi.</title>
        <authorList>
            <person name="Schikora-Tamarit M.A."/>
            <person name="Marcet-Houben M."/>
            <person name="Nosek J."/>
            <person name="Gabaldon T."/>
        </authorList>
    </citation>
    <scope>NUCLEOTIDE SEQUENCE</scope>
    <source>
        <strain evidence="4">CBS2887</strain>
    </source>
</reference>
<gene>
    <name evidence="4" type="ORF">WICPIJ_000964</name>
</gene>
<sequence>MESNSQILTQLSQISNTTTTTVQSKPQLIQLAQKPLLVKTSKTWTLPPKPKPGRKSTTPPVALAPASSATAATAHHMEIKPKPRKQYKKKPTKEEAKLESALKKVKDENQLLKQELSKLVSDLKSLQQQQQQQRSSPPFHRSPSSASVVSNDSDLTSTEHHHHHRKRNLSEMLNQEAQFSSFINADSLSRDSLVEFDDDDIASVVSQTPSLMSHSSSVSSSYSSLSMDLSSSLSSIKEESNTVSKPLIKANAISKFSSCLSSPTFTAATSSVKIDEFLTPLYNINEATKPPQQLQQLQPNVMQDDFEFQFLKDEISIIDVQDRQISSAGNEYFNWE</sequence>
<evidence type="ECO:0000256" key="2">
    <source>
        <dbReference type="SAM" id="MobiDB-lite"/>
    </source>
</evidence>
<evidence type="ECO:0000313" key="5">
    <source>
        <dbReference type="Proteomes" id="UP000774326"/>
    </source>
</evidence>
<dbReference type="AlphaFoldDB" id="A0A9P8TR84"/>
<evidence type="ECO:0000313" key="4">
    <source>
        <dbReference type="EMBL" id="KAH3688039.1"/>
    </source>
</evidence>
<dbReference type="EMBL" id="JAEUBG010000541">
    <property type="protein sequence ID" value="KAH3688039.1"/>
    <property type="molecule type" value="Genomic_DNA"/>
</dbReference>
<dbReference type="GO" id="GO:0005634">
    <property type="term" value="C:nucleus"/>
    <property type="evidence" value="ECO:0007669"/>
    <property type="project" value="InterPro"/>
</dbReference>
<dbReference type="Proteomes" id="UP000774326">
    <property type="component" value="Unassembled WGS sequence"/>
</dbReference>
<evidence type="ECO:0000256" key="1">
    <source>
        <dbReference type="ARBA" id="ARBA00023242"/>
    </source>
</evidence>
<keyword evidence="5" id="KW-1185">Reference proteome</keyword>